<feature type="region of interest" description="Disordered" evidence="2">
    <location>
        <begin position="166"/>
        <end position="474"/>
    </location>
</feature>
<protein>
    <submittedName>
        <fullName evidence="4">Uncharacterized protein</fullName>
    </submittedName>
</protein>
<feature type="compositionally biased region" description="Gly residues" evidence="2">
    <location>
        <begin position="191"/>
        <end position="213"/>
    </location>
</feature>
<feature type="compositionally biased region" description="Basic and acidic residues" evidence="2">
    <location>
        <begin position="9"/>
        <end position="21"/>
    </location>
</feature>
<accession>A0A914YLC8</accession>
<dbReference type="GO" id="GO:0030020">
    <property type="term" value="F:extracellular matrix structural constituent conferring tensile strength"/>
    <property type="evidence" value="ECO:0007669"/>
    <property type="project" value="TreeGrafter"/>
</dbReference>
<dbReference type="GO" id="GO:0005615">
    <property type="term" value="C:extracellular space"/>
    <property type="evidence" value="ECO:0007669"/>
    <property type="project" value="TreeGrafter"/>
</dbReference>
<dbReference type="PANTHER" id="PTHR24023">
    <property type="entry name" value="COLLAGEN ALPHA"/>
    <property type="match status" value="1"/>
</dbReference>
<evidence type="ECO:0000313" key="4">
    <source>
        <dbReference type="WBParaSite" id="PSU_v2.g19702.t1"/>
    </source>
</evidence>
<evidence type="ECO:0000256" key="2">
    <source>
        <dbReference type="SAM" id="MobiDB-lite"/>
    </source>
</evidence>
<keyword evidence="3" id="KW-1185">Reference proteome</keyword>
<feature type="compositionally biased region" description="Low complexity" evidence="2">
    <location>
        <begin position="179"/>
        <end position="190"/>
    </location>
</feature>
<dbReference type="InterPro" id="IPR050149">
    <property type="entry name" value="Collagen_superfamily"/>
</dbReference>
<reference evidence="4" key="1">
    <citation type="submission" date="2022-11" db="UniProtKB">
        <authorList>
            <consortium name="WormBaseParasite"/>
        </authorList>
    </citation>
    <scope>IDENTIFICATION</scope>
</reference>
<dbReference type="GO" id="GO:0005594">
    <property type="term" value="C:collagen type IX trimer"/>
    <property type="evidence" value="ECO:0007669"/>
    <property type="project" value="TreeGrafter"/>
</dbReference>
<feature type="compositionally biased region" description="Basic and acidic residues" evidence="2">
    <location>
        <begin position="39"/>
        <end position="54"/>
    </location>
</feature>
<dbReference type="GO" id="GO:0030198">
    <property type="term" value="P:extracellular matrix organization"/>
    <property type="evidence" value="ECO:0007669"/>
    <property type="project" value="TreeGrafter"/>
</dbReference>
<keyword evidence="1" id="KW-0677">Repeat</keyword>
<feature type="region of interest" description="Disordered" evidence="2">
    <location>
        <begin position="1"/>
        <end position="58"/>
    </location>
</feature>
<proteinExistence type="predicted"/>
<name>A0A914YLC8_9BILA</name>
<dbReference type="InterPro" id="IPR008160">
    <property type="entry name" value="Collagen"/>
</dbReference>
<dbReference type="Pfam" id="PF01391">
    <property type="entry name" value="Collagen"/>
    <property type="match status" value="1"/>
</dbReference>
<dbReference type="PANTHER" id="PTHR24023:SF372">
    <property type="entry name" value="COLLAGEN ALPHA-1(XVI) CHAIN"/>
    <property type="match status" value="1"/>
</dbReference>
<evidence type="ECO:0000256" key="1">
    <source>
        <dbReference type="ARBA" id="ARBA00022737"/>
    </source>
</evidence>
<organism evidence="3 4">
    <name type="scientific">Panagrolaimus superbus</name>
    <dbReference type="NCBI Taxonomy" id="310955"/>
    <lineage>
        <taxon>Eukaryota</taxon>
        <taxon>Metazoa</taxon>
        <taxon>Ecdysozoa</taxon>
        <taxon>Nematoda</taxon>
        <taxon>Chromadorea</taxon>
        <taxon>Rhabditida</taxon>
        <taxon>Tylenchina</taxon>
        <taxon>Panagrolaimomorpha</taxon>
        <taxon>Panagrolaimoidea</taxon>
        <taxon>Panagrolaimidae</taxon>
        <taxon>Panagrolaimus</taxon>
    </lineage>
</organism>
<dbReference type="WBParaSite" id="PSU_v2.g19702.t1">
    <property type="protein sequence ID" value="PSU_v2.g19702.t1"/>
    <property type="gene ID" value="PSU_v2.g19702"/>
</dbReference>
<sequence>MPTGSVGHQENETVEIRENDNVQHPPALPISEPPQLFDTTDKDRSNTKEEKKTLQVDNSNLIEEATRELDENGNELPKQLPTVVEQINRQHPQQKSTEETSKTNSVSLLVVCVMLPIMYNNVQTTITYVDKEMYFCEMSNIQAIQELNFGKGIASNNRTRRSEKYGGYQAAGNHPYGPSSSGDGNESGYESSGGGGASHHGPSSGGSRGGGGDGGRRNPYGPSRSSNGGGYNDGYQATGTPLQQECPGCCIPGPPGPRGPSGIPGKPGTPGNAGKPGIPGISPNQTCPIMKQREPPPCRPCPKGPPGIKGWPGFPGDPGPIGSHGEKGKDGDDGEPGEAGPQGPPGFRGSPGPAGDKGPTPSGEVREGPPGDAGLQGPIGTPGVPGLPGRNGLTGPSGDRGWPGKPGETGEPGYPGVEGNPGAAGPPGQPGTCVCSNVDSVILVSPGAQPRIPEQAEVSYPSYSDNSGGGYGKK</sequence>
<dbReference type="AlphaFoldDB" id="A0A914YLC8"/>
<dbReference type="Proteomes" id="UP000887577">
    <property type="component" value="Unplaced"/>
</dbReference>
<evidence type="ECO:0000313" key="3">
    <source>
        <dbReference type="Proteomes" id="UP000887577"/>
    </source>
</evidence>